<accession>A0AAD6VIW4</accession>
<dbReference type="AlphaFoldDB" id="A0AAD6VIW4"/>
<feature type="transmembrane region" description="Helical" evidence="1">
    <location>
        <begin position="181"/>
        <end position="202"/>
    </location>
</feature>
<proteinExistence type="predicted"/>
<evidence type="ECO:0000313" key="4">
    <source>
        <dbReference type="Proteomes" id="UP001219525"/>
    </source>
</evidence>
<gene>
    <name evidence="3" type="ORF">GGX14DRAFT_450350</name>
</gene>
<name>A0AAD6VIW4_9AGAR</name>
<evidence type="ECO:0000256" key="1">
    <source>
        <dbReference type="SAM" id="Phobius"/>
    </source>
</evidence>
<keyword evidence="1" id="KW-0472">Membrane</keyword>
<evidence type="ECO:0000256" key="2">
    <source>
        <dbReference type="SAM" id="SignalP"/>
    </source>
</evidence>
<evidence type="ECO:0000313" key="3">
    <source>
        <dbReference type="EMBL" id="KAJ7210838.1"/>
    </source>
</evidence>
<keyword evidence="1" id="KW-0812">Transmembrane</keyword>
<protein>
    <submittedName>
        <fullName evidence="3">Uncharacterized protein</fullName>
    </submittedName>
</protein>
<sequence length="219" mass="22103">MLFAKALLFAGLLVPTALAAPSQSADVVNGAIAVIDRVQKLTDAMDAAKAAAKSDSAAVNAAATHVQTLKTLVMPASKLTPGSSAVVGNTKKNGILGASLAGNQAALGSLAPGKPFANALNTFSSEHDGDGDDDGSDLGDLLGLLYGLEIVLSDLVNAVLYLLLAIVALVNDCPYAAIYDLLYAVFDLLQAIAELLALALSYGAGSYSDDVISAINAAL</sequence>
<feature type="chain" id="PRO_5041998459" evidence="2">
    <location>
        <begin position="20"/>
        <end position="219"/>
    </location>
</feature>
<feature type="signal peptide" evidence="2">
    <location>
        <begin position="1"/>
        <end position="19"/>
    </location>
</feature>
<dbReference type="Proteomes" id="UP001219525">
    <property type="component" value="Unassembled WGS sequence"/>
</dbReference>
<comment type="caution">
    <text evidence="3">The sequence shown here is derived from an EMBL/GenBank/DDBJ whole genome shotgun (WGS) entry which is preliminary data.</text>
</comment>
<keyword evidence="4" id="KW-1185">Reference proteome</keyword>
<dbReference type="EMBL" id="JARJCW010000027">
    <property type="protein sequence ID" value="KAJ7210838.1"/>
    <property type="molecule type" value="Genomic_DNA"/>
</dbReference>
<organism evidence="3 4">
    <name type="scientific">Mycena pura</name>
    <dbReference type="NCBI Taxonomy" id="153505"/>
    <lineage>
        <taxon>Eukaryota</taxon>
        <taxon>Fungi</taxon>
        <taxon>Dikarya</taxon>
        <taxon>Basidiomycota</taxon>
        <taxon>Agaricomycotina</taxon>
        <taxon>Agaricomycetes</taxon>
        <taxon>Agaricomycetidae</taxon>
        <taxon>Agaricales</taxon>
        <taxon>Marasmiineae</taxon>
        <taxon>Mycenaceae</taxon>
        <taxon>Mycena</taxon>
    </lineage>
</organism>
<keyword evidence="2" id="KW-0732">Signal</keyword>
<reference evidence="3" key="1">
    <citation type="submission" date="2023-03" db="EMBL/GenBank/DDBJ databases">
        <title>Massive genome expansion in bonnet fungi (Mycena s.s.) driven by repeated elements and novel gene families across ecological guilds.</title>
        <authorList>
            <consortium name="Lawrence Berkeley National Laboratory"/>
            <person name="Harder C.B."/>
            <person name="Miyauchi S."/>
            <person name="Viragh M."/>
            <person name="Kuo A."/>
            <person name="Thoen E."/>
            <person name="Andreopoulos B."/>
            <person name="Lu D."/>
            <person name="Skrede I."/>
            <person name="Drula E."/>
            <person name="Henrissat B."/>
            <person name="Morin E."/>
            <person name="Kohler A."/>
            <person name="Barry K."/>
            <person name="LaButti K."/>
            <person name="Morin E."/>
            <person name="Salamov A."/>
            <person name="Lipzen A."/>
            <person name="Mereny Z."/>
            <person name="Hegedus B."/>
            <person name="Baldrian P."/>
            <person name="Stursova M."/>
            <person name="Weitz H."/>
            <person name="Taylor A."/>
            <person name="Grigoriev I.V."/>
            <person name="Nagy L.G."/>
            <person name="Martin F."/>
            <person name="Kauserud H."/>
        </authorList>
    </citation>
    <scope>NUCLEOTIDE SEQUENCE</scope>
    <source>
        <strain evidence="3">9144</strain>
    </source>
</reference>
<keyword evidence="1" id="KW-1133">Transmembrane helix</keyword>
<feature type="transmembrane region" description="Helical" evidence="1">
    <location>
        <begin position="144"/>
        <end position="169"/>
    </location>
</feature>